<keyword evidence="5" id="KW-0997">Cell inner membrane</keyword>
<dbReference type="PANTHER" id="PTHR33446:SF2">
    <property type="entry name" value="PROTEIN TONB"/>
    <property type="match status" value="1"/>
</dbReference>
<keyword evidence="3" id="KW-0813">Transport</keyword>
<evidence type="ECO:0000256" key="8">
    <source>
        <dbReference type="ARBA" id="ARBA00022989"/>
    </source>
</evidence>
<evidence type="ECO:0000313" key="13">
    <source>
        <dbReference type="EMBL" id="TXK48900.1"/>
    </source>
</evidence>
<evidence type="ECO:0000256" key="1">
    <source>
        <dbReference type="ARBA" id="ARBA00004383"/>
    </source>
</evidence>
<keyword evidence="4" id="KW-1003">Cell membrane</keyword>
<protein>
    <submittedName>
        <fullName evidence="13">TonB family protein</fullName>
    </submittedName>
</protein>
<dbReference type="RefSeq" id="WP_147921105.1">
    <property type="nucleotide sequence ID" value="NZ_VRTY01000021.1"/>
</dbReference>
<accession>A0A5C8KCT9</accession>
<feature type="compositionally biased region" description="Polar residues" evidence="10">
    <location>
        <begin position="212"/>
        <end position="223"/>
    </location>
</feature>
<evidence type="ECO:0000259" key="12">
    <source>
        <dbReference type="PROSITE" id="PS52015"/>
    </source>
</evidence>
<evidence type="ECO:0000256" key="5">
    <source>
        <dbReference type="ARBA" id="ARBA00022519"/>
    </source>
</evidence>
<evidence type="ECO:0000256" key="3">
    <source>
        <dbReference type="ARBA" id="ARBA00022448"/>
    </source>
</evidence>
<evidence type="ECO:0000256" key="11">
    <source>
        <dbReference type="SAM" id="Phobius"/>
    </source>
</evidence>
<dbReference type="PRINTS" id="PR01374">
    <property type="entry name" value="TONBPROTEIN"/>
</dbReference>
<evidence type="ECO:0000256" key="9">
    <source>
        <dbReference type="ARBA" id="ARBA00023136"/>
    </source>
</evidence>
<dbReference type="GO" id="GO:0031992">
    <property type="term" value="F:energy transducer activity"/>
    <property type="evidence" value="ECO:0007669"/>
    <property type="project" value="InterPro"/>
</dbReference>
<dbReference type="OrthoDB" id="1112758at2"/>
<comment type="subcellular location">
    <subcellularLocation>
        <location evidence="1">Cell inner membrane</location>
        <topology evidence="1">Single-pass membrane protein</topology>
        <orientation evidence="1">Periplasmic side</orientation>
    </subcellularLocation>
</comment>
<dbReference type="GO" id="GO:0015891">
    <property type="term" value="P:siderophore transport"/>
    <property type="evidence" value="ECO:0007669"/>
    <property type="project" value="InterPro"/>
</dbReference>
<comment type="similarity">
    <text evidence="2">Belongs to the TonB family.</text>
</comment>
<evidence type="ECO:0000256" key="2">
    <source>
        <dbReference type="ARBA" id="ARBA00006555"/>
    </source>
</evidence>
<reference evidence="13 14" key="1">
    <citation type="submission" date="2019-08" db="EMBL/GenBank/DDBJ databases">
        <authorList>
            <person name="Shi S."/>
        </authorList>
    </citation>
    <scope>NUCLEOTIDE SEQUENCE [LARGE SCALE GENOMIC DNA]</scope>
    <source>
        <strain evidence="13 14">GY10130</strain>
    </source>
</reference>
<keyword evidence="8 11" id="KW-1133">Transmembrane helix</keyword>
<dbReference type="GO" id="GO:0055085">
    <property type="term" value="P:transmembrane transport"/>
    <property type="evidence" value="ECO:0007669"/>
    <property type="project" value="InterPro"/>
</dbReference>
<organism evidence="13 14">
    <name type="scientific">Pontibacter qinzhouensis</name>
    <dbReference type="NCBI Taxonomy" id="2603253"/>
    <lineage>
        <taxon>Bacteria</taxon>
        <taxon>Pseudomonadati</taxon>
        <taxon>Bacteroidota</taxon>
        <taxon>Cytophagia</taxon>
        <taxon>Cytophagales</taxon>
        <taxon>Hymenobacteraceae</taxon>
        <taxon>Pontibacter</taxon>
    </lineage>
</organism>
<dbReference type="SUPFAM" id="SSF74653">
    <property type="entry name" value="TolA/TonB C-terminal domain"/>
    <property type="match status" value="1"/>
</dbReference>
<dbReference type="GO" id="GO:0098797">
    <property type="term" value="C:plasma membrane protein complex"/>
    <property type="evidence" value="ECO:0007669"/>
    <property type="project" value="TreeGrafter"/>
</dbReference>
<feature type="domain" description="TonB C-terminal" evidence="12">
    <location>
        <begin position="351"/>
        <end position="440"/>
    </location>
</feature>
<dbReference type="PANTHER" id="PTHR33446">
    <property type="entry name" value="PROTEIN TONB-RELATED"/>
    <property type="match status" value="1"/>
</dbReference>
<dbReference type="Gene3D" id="2.60.40.1120">
    <property type="entry name" value="Carboxypeptidase-like, regulatory domain"/>
    <property type="match status" value="1"/>
</dbReference>
<dbReference type="InterPro" id="IPR051045">
    <property type="entry name" value="TonB-dependent_transducer"/>
</dbReference>
<dbReference type="InterPro" id="IPR008969">
    <property type="entry name" value="CarboxyPept-like_regulatory"/>
</dbReference>
<name>A0A5C8KCT9_9BACT</name>
<dbReference type="Pfam" id="PF13715">
    <property type="entry name" value="CarbopepD_reg_2"/>
    <property type="match status" value="1"/>
</dbReference>
<evidence type="ECO:0000256" key="4">
    <source>
        <dbReference type="ARBA" id="ARBA00022475"/>
    </source>
</evidence>
<proteinExistence type="inferred from homology"/>
<evidence type="ECO:0000313" key="14">
    <source>
        <dbReference type="Proteomes" id="UP000321926"/>
    </source>
</evidence>
<dbReference type="GO" id="GO:0030288">
    <property type="term" value="C:outer membrane-bounded periplasmic space"/>
    <property type="evidence" value="ECO:0007669"/>
    <property type="project" value="InterPro"/>
</dbReference>
<keyword evidence="6 11" id="KW-0812">Transmembrane</keyword>
<keyword evidence="7" id="KW-0653">Protein transport</keyword>
<dbReference type="Pfam" id="PF03544">
    <property type="entry name" value="TonB_C"/>
    <property type="match status" value="1"/>
</dbReference>
<dbReference type="InterPro" id="IPR003538">
    <property type="entry name" value="TonB"/>
</dbReference>
<dbReference type="SUPFAM" id="SSF49464">
    <property type="entry name" value="Carboxypeptidase regulatory domain-like"/>
    <property type="match status" value="1"/>
</dbReference>
<dbReference type="Proteomes" id="UP000321926">
    <property type="component" value="Unassembled WGS sequence"/>
</dbReference>
<keyword evidence="9 11" id="KW-0472">Membrane</keyword>
<feature type="transmembrane region" description="Helical" evidence="11">
    <location>
        <begin position="91"/>
        <end position="114"/>
    </location>
</feature>
<dbReference type="PROSITE" id="PS52015">
    <property type="entry name" value="TONB_CTD"/>
    <property type="match status" value="1"/>
</dbReference>
<dbReference type="GO" id="GO:0015031">
    <property type="term" value="P:protein transport"/>
    <property type="evidence" value="ECO:0007669"/>
    <property type="project" value="UniProtKB-KW"/>
</dbReference>
<dbReference type="Gene3D" id="3.30.1150.10">
    <property type="match status" value="1"/>
</dbReference>
<keyword evidence="14" id="KW-1185">Reference proteome</keyword>
<evidence type="ECO:0000256" key="6">
    <source>
        <dbReference type="ARBA" id="ARBA00022692"/>
    </source>
</evidence>
<feature type="region of interest" description="Disordered" evidence="10">
    <location>
        <begin position="203"/>
        <end position="228"/>
    </location>
</feature>
<gene>
    <name evidence="13" type="ORF">FVR03_07405</name>
</gene>
<comment type="caution">
    <text evidence="13">The sequence shown here is derived from an EMBL/GenBank/DDBJ whole genome shotgun (WGS) entry which is preliminary data.</text>
</comment>
<dbReference type="InterPro" id="IPR006260">
    <property type="entry name" value="TonB/TolA_C"/>
</dbReference>
<evidence type="ECO:0000256" key="7">
    <source>
        <dbReference type="ARBA" id="ARBA00022927"/>
    </source>
</evidence>
<dbReference type="AlphaFoldDB" id="A0A5C8KCT9"/>
<dbReference type="InterPro" id="IPR037682">
    <property type="entry name" value="TonB_C"/>
</dbReference>
<dbReference type="EMBL" id="VRTY01000021">
    <property type="protein sequence ID" value="TXK48900.1"/>
    <property type="molecule type" value="Genomic_DNA"/>
</dbReference>
<evidence type="ECO:0000256" key="10">
    <source>
        <dbReference type="SAM" id="MobiDB-lite"/>
    </source>
</evidence>
<dbReference type="NCBIfam" id="TIGR01352">
    <property type="entry name" value="tonB_Cterm"/>
    <property type="match status" value="1"/>
</dbReference>
<sequence length="440" mass="46739">MSSHKEELIWGGAEHPTLEELRQYQENTLPSAESLEVEQHLLTCDICTDVVDGMVLADRATTRNAVHSINFRLQNLKQPKKKRRLPAMPLLDWRAAAAIVALLCSLALVIYYQYTQFTKERPPAVTVANKPTELSPAAPAPLSEELREEVFAPEPAAGTETPTAPATVGKQAPFLAKKELKVETNTLNTLDFKPLTTPPVAATSTKLKEDSTTTSQAGFQTQAAPGATVAKARAGESSKLAKVPQSSKLAGRVLSETGEGLPGVTVVLRGANTGAATDLEGNFTLPAPTDSGTLVFNYIGYETAETTIDATTSNLQISLFPNTSALSEVVVTGYATAAATPATMVAPRPVGGTSAFNKYIKANLKYPEAARAANIKGKVVVAFTVLPNGQIANLQVTKSLHPACDAEAKRLVQQGPAWQPATSNGTPTSQQVKVTIRFKP</sequence>